<reference evidence="2" key="1">
    <citation type="submission" date="2020-09" db="EMBL/GenBank/DDBJ databases">
        <title>Secondary metabolite and genome analysis of marine Streptomyces chumphonensis KK1-2T.</title>
        <authorList>
            <person name="Phongsopitanun W."/>
            <person name="Kanchanasin P."/>
            <person name="Pittayakhajonwut P."/>
            <person name="Suwanborirux K."/>
            <person name="Tanasupawat S."/>
        </authorList>
    </citation>
    <scope>NUCLEOTIDE SEQUENCE</scope>
    <source>
        <strain evidence="2">KK1-2</strain>
    </source>
</reference>
<dbReference type="EMBL" id="JACXYU010000001">
    <property type="protein sequence ID" value="MBD3930435.1"/>
    <property type="molecule type" value="Genomic_DNA"/>
</dbReference>
<gene>
    <name evidence="2" type="ORF">IF129_02440</name>
</gene>
<name>A0A927IB31_9ACTN</name>
<organism evidence="2 3">
    <name type="scientific">Streptomyces chumphonensis</name>
    <dbReference type="NCBI Taxonomy" id="1214925"/>
    <lineage>
        <taxon>Bacteria</taxon>
        <taxon>Bacillati</taxon>
        <taxon>Actinomycetota</taxon>
        <taxon>Actinomycetes</taxon>
        <taxon>Kitasatosporales</taxon>
        <taxon>Streptomycetaceae</taxon>
        <taxon>Streptomyces</taxon>
    </lineage>
</organism>
<evidence type="ECO:0000313" key="2">
    <source>
        <dbReference type="EMBL" id="MBD3930435.1"/>
    </source>
</evidence>
<protein>
    <submittedName>
        <fullName evidence="2">Uncharacterized protein</fullName>
    </submittedName>
</protein>
<evidence type="ECO:0000313" key="3">
    <source>
        <dbReference type="Proteomes" id="UP000632289"/>
    </source>
</evidence>
<keyword evidence="3" id="KW-1185">Reference proteome</keyword>
<evidence type="ECO:0000256" key="1">
    <source>
        <dbReference type="SAM" id="MobiDB-lite"/>
    </source>
</evidence>
<comment type="caution">
    <text evidence="2">The sequence shown here is derived from an EMBL/GenBank/DDBJ whole genome shotgun (WGS) entry which is preliminary data.</text>
</comment>
<dbReference type="RefSeq" id="WP_191207712.1">
    <property type="nucleotide sequence ID" value="NZ_BAABKL010000039.1"/>
</dbReference>
<proteinExistence type="predicted"/>
<dbReference type="AlphaFoldDB" id="A0A927IB31"/>
<dbReference type="Proteomes" id="UP000632289">
    <property type="component" value="Unassembled WGS sequence"/>
</dbReference>
<accession>A0A927IB31</accession>
<feature type="region of interest" description="Disordered" evidence="1">
    <location>
        <begin position="41"/>
        <end position="61"/>
    </location>
</feature>
<sequence>MINHAAEEDHALLEMLGRADSPVALSSTGEVRSMENRIQSARETVGGTSEGSCYSHSTWGN</sequence>